<sequence length="115" mass="12942">MADTEALELEALWAEFHDVVNMTSQELAAWLRTSSAGEETEQPPEEAGPEQGRGVLAILRKRQMDLTDADVDLMYDIVDTVRNERAAGPRATVPEPDWRRRLMSLGHDPLRAEEV</sequence>
<keyword evidence="3" id="KW-1185">Reference proteome</keyword>
<evidence type="ECO:0000256" key="1">
    <source>
        <dbReference type="SAM" id="MobiDB-lite"/>
    </source>
</evidence>
<dbReference type="RefSeq" id="WP_311618734.1">
    <property type="nucleotide sequence ID" value="NZ_JAVREV010000009.1"/>
</dbReference>
<dbReference type="InterPro" id="IPR021487">
    <property type="entry name" value="DUF3140"/>
</dbReference>
<evidence type="ECO:0000313" key="3">
    <source>
        <dbReference type="Proteomes" id="UP001183615"/>
    </source>
</evidence>
<comment type="caution">
    <text evidence="2">The sequence shown here is derived from an EMBL/GenBank/DDBJ whole genome shotgun (WGS) entry which is preliminary data.</text>
</comment>
<gene>
    <name evidence="2" type="ORF">RM779_17975</name>
</gene>
<dbReference type="PANTHER" id="PTHR40630:SF1">
    <property type="entry name" value="DNA-BINDING PROTEIN"/>
    <property type="match status" value="1"/>
</dbReference>
<feature type="region of interest" description="Disordered" evidence="1">
    <location>
        <begin position="31"/>
        <end position="52"/>
    </location>
</feature>
<dbReference type="EMBL" id="JAVREV010000009">
    <property type="protein sequence ID" value="MDT0444473.1"/>
    <property type="molecule type" value="Genomic_DNA"/>
</dbReference>
<dbReference type="PANTHER" id="PTHR40630">
    <property type="entry name" value="POSSIBLE DNA-BINDING PROTEIN"/>
    <property type="match status" value="1"/>
</dbReference>
<reference evidence="3" key="1">
    <citation type="submission" date="2023-07" db="EMBL/GenBank/DDBJ databases">
        <title>30 novel species of actinomycetes from the DSMZ collection.</title>
        <authorList>
            <person name="Nouioui I."/>
        </authorList>
    </citation>
    <scope>NUCLEOTIDE SEQUENCE [LARGE SCALE GENOMIC DNA]</scope>
    <source>
        <strain evidence="3">DSM 41886</strain>
    </source>
</reference>
<name>A0ABU2S681_9ACTN</name>
<evidence type="ECO:0000313" key="2">
    <source>
        <dbReference type="EMBL" id="MDT0444473.1"/>
    </source>
</evidence>
<dbReference type="Proteomes" id="UP001183615">
    <property type="component" value="Unassembled WGS sequence"/>
</dbReference>
<proteinExistence type="predicted"/>
<dbReference type="Pfam" id="PF11338">
    <property type="entry name" value="DUF3140"/>
    <property type="match status" value="1"/>
</dbReference>
<protein>
    <submittedName>
        <fullName evidence="2">DUF3140 domain-containing protein</fullName>
    </submittedName>
</protein>
<organism evidence="2 3">
    <name type="scientific">Streptomyces johnsoniae</name>
    <dbReference type="NCBI Taxonomy" id="3075532"/>
    <lineage>
        <taxon>Bacteria</taxon>
        <taxon>Bacillati</taxon>
        <taxon>Actinomycetota</taxon>
        <taxon>Actinomycetes</taxon>
        <taxon>Kitasatosporales</taxon>
        <taxon>Streptomycetaceae</taxon>
        <taxon>Streptomyces</taxon>
    </lineage>
</organism>
<accession>A0ABU2S681</accession>
<feature type="compositionally biased region" description="Acidic residues" evidence="1">
    <location>
        <begin position="38"/>
        <end position="48"/>
    </location>
</feature>